<feature type="domain" description="Gamma tubulin complex component protein N-terminal" evidence="9">
    <location>
        <begin position="94"/>
        <end position="353"/>
    </location>
</feature>
<dbReference type="GO" id="GO:0051321">
    <property type="term" value="P:meiotic cell cycle"/>
    <property type="evidence" value="ECO:0007669"/>
    <property type="project" value="TreeGrafter"/>
</dbReference>
<dbReference type="GO" id="GO:0005816">
    <property type="term" value="C:spindle pole body"/>
    <property type="evidence" value="ECO:0007669"/>
    <property type="project" value="UniProtKB-ARBA"/>
</dbReference>
<name>A0A4P9Y5M5_9FUNG</name>
<evidence type="ECO:0000259" key="9">
    <source>
        <dbReference type="Pfam" id="PF17681"/>
    </source>
</evidence>
<reference evidence="11" key="1">
    <citation type="journal article" date="2018" name="Nat. Microbiol.">
        <title>Leveraging single-cell genomics to expand the fungal tree of life.</title>
        <authorList>
            <person name="Ahrendt S.R."/>
            <person name="Quandt C.A."/>
            <person name="Ciobanu D."/>
            <person name="Clum A."/>
            <person name="Salamov A."/>
            <person name="Andreopoulos B."/>
            <person name="Cheng J.F."/>
            <person name="Woyke T."/>
            <person name="Pelin A."/>
            <person name="Henrissat B."/>
            <person name="Reynolds N.K."/>
            <person name="Benny G.L."/>
            <person name="Smith M.E."/>
            <person name="James T.Y."/>
            <person name="Grigoriev I.V."/>
        </authorList>
    </citation>
    <scope>NUCLEOTIDE SEQUENCE [LARGE SCALE GENOMIC DNA]</scope>
</reference>
<evidence type="ECO:0000256" key="2">
    <source>
        <dbReference type="ARBA" id="ARBA00022490"/>
    </source>
</evidence>
<protein>
    <recommendedName>
        <fullName evidence="5">Spindle pole body component</fullName>
    </recommendedName>
</protein>
<keyword evidence="4 5" id="KW-0206">Cytoskeleton</keyword>
<dbReference type="AlphaFoldDB" id="A0A4P9Y5M5"/>
<dbReference type="GO" id="GO:0000922">
    <property type="term" value="C:spindle pole"/>
    <property type="evidence" value="ECO:0007669"/>
    <property type="project" value="InterPro"/>
</dbReference>
<feature type="compositionally biased region" description="Acidic residues" evidence="6">
    <location>
        <begin position="67"/>
        <end position="85"/>
    </location>
</feature>
<dbReference type="Pfam" id="PF10419">
    <property type="entry name" value="TFIIIC_sub6"/>
    <property type="match status" value="1"/>
</dbReference>
<keyword evidence="3 5" id="KW-0493">Microtubule</keyword>
<evidence type="ECO:0000313" key="11">
    <source>
        <dbReference type="Proteomes" id="UP000267251"/>
    </source>
</evidence>
<dbReference type="Gene3D" id="2.60.40.4370">
    <property type="match status" value="1"/>
</dbReference>
<evidence type="ECO:0000256" key="4">
    <source>
        <dbReference type="ARBA" id="ARBA00023212"/>
    </source>
</evidence>
<dbReference type="InterPro" id="IPR040457">
    <property type="entry name" value="GCP_C"/>
</dbReference>
<dbReference type="GO" id="GO:0005874">
    <property type="term" value="C:microtubule"/>
    <property type="evidence" value="ECO:0007669"/>
    <property type="project" value="UniProtKB-KW"/>
</dbReference>
<keyword evidence="2 5" id="KW-0963">Cytoplasm</keyword>
<dbReference type="InterPro" id="IPR041470">
    <property type="entry name" value="GCP_N"/>
</dbReference>
<dbReference type="GO" id="GO:0000930">
    <property type="term" value="C:gamma-tubulin complex"/>
    <property type="evidence" value="ECO:0007669"/>
    <property type="project" value="TreeGrafter"/>
</dbReference>
<dbReference type="OrthoDB" id="66546at2759"/>
<evidence type="ECO:0000256" key="3">
    <source>
        <dbReference type="ARBA" id="ARBA00022701"/>
    </source>
</evidence>
<dbReference type="InterPro" id="IPR019481">
    <property type="entry name" value="TFIIIC_triple_barrel"/>
</dbReference>
<dbReference type="Pfam" id="PF17681">
    <property type="entry name" value="GCP_N_terminal"/>
    <property type="match status" value="1"/>
</dbReference>
<evidence type="ECO:0000256" key="6">
    <source>
        <dbReference type="SAM" id="MobiDB-lite"/>
    </source>
</evidence>
<evidence type="ECO:0000259" key="7">
    <source>
        <dbReference type="Pfam" id="PF04130"/>
    </source>
</evidence>
<dbReference type="GO" id="GO:0051225">
    <property type="term" value="P:spindle assembly"/>
    <property type="evidence" value="ECO:0007669"/>
    <property type="project" value="TreeGrafter"/>
</dbReference>
<keyword evidence="11" id="KW-1185">Reference proteome</keyword>
<sequence>MTLLLGLSYRPTASGHLPSEDSLVLLGMKQGSASDGTDLLKSPTRDAIVEASASLGQHWEIPSFSDGDGDSCDSEGWTEEEEEEGDRIRRIHEAVEKHPMLTPSAFRHVLETFLPLGRALFQIRFFCTKALQGPQKGMTRVVERFCLGLQEEMDRFSSLLGILIRETWSSHVPGPDLHQCTSLTHVAESLRPYSQIFPQLASCLPSSDEERPFLTTTILLDTLQARAEVVWMADAAGQITQVWGRLFSQCFSVYLDMVERWVTVGVLEDPFEEFCIYRNDRVTLRSSLFWEQGISIRYKSSGQKGRGYGRARSGEDVCVPRLILPHFGDILYAGRCAYLMRELRLVKPLSMICRGFRMNPLRHPIEEGDIKCPDNPFEIRTMPSRSLETLLIPPSPKLESMHFPGRSELWKEDSMMDDCPSLTHPWDPPCIVMQSRLGQVLHQHYLDIGQAFSRVLHQRYGLYRHLNSLHQLYYLLEGDSMHLYAMELFHRIRLGLDRMGAQEMTSHVRALLPPTGPIDRQRVTVVIEEGEQGTSGGWRGNVGQDEDLSFTRHMYLDYRISWPLDNIISQDSLIKYREIQRWVMRIKLSRYLAQSPQLISRFSAKDQDETCRFMYSLRLRLLSFINGFYTYLMTNVLHAESAAFMARIGETFDIQKMIEAHAAHVDQVHKQCFLDPAASALRRSVQAIVEAIGRFDRISRHFQSTPMNRPSRTTLSGPGQRFKGQLEQLHKEFIKHHDFFLTSLRIIARSAGNDHGADLEANILSVPGADYQLIDLDTDKPLLRVGRTHWQGRWDQQVGTELVYESITDQHGEEKAVEVCKTVKRLIFNRVYLQPRQDIHPVDESSPLGPSS</sequence>
<feature type="region of interest" description="Disordered" evidence="6">
    <location>
        <begin position="63"/>
        <end position="85"/>
    </location>
</feature>
<feature type="domain" description="Gamma tubulin complex component C-terminal" evidence="7">
    <location>
        <begin position="553"/>
        <end position="751"/>
    </location>
</feature>
<dbReference type="PANTHER" id="PTHR19302:SF33">
    <property type="entry name" value="GAMMA-TUBULIN COMPLEX COMPONENT 5"/>
    <property type="match status" value="1"/>
</dbReference>
<dbReference type="GO" id="GO:0031122">
    <property type="term" value="P:cytoplasmic microtubule organization"/>
    <property type="evidence" value="ECO:0007669"/>
    <property type="project" value="TreeGrafter"/>
</dbReference>
<feature type="domain" description="Transcription factor TFIIIC triple barrel" evidence="8">
    <location>
        <begin position="767"/>
        <end position="834"/>
    </location>
</feature>
<gene>
    <name evidence="10" type="ORF">BJ684DRAFT_19321</name>
</gene>
<evidence type="ECO:0000256" key="1">
    <source>
        <dbReference type="ARBA" id="ARBA00010337"/>
    </source>
</evidence>
<evidence type="ECO:0000259" key="8">
    <source>
        <dbReference type="Pfam" id="PF10419"/>
    </source>
</evidence>
<dbReference type="GO" id="GO:0051011">
    <property type="term" value="F:microtubule minus-end binding"/>
    <property type="evidence" value="ECO:0007669"/>
    <property type="project" value="TreeGrafter"/>
</dbReference>
<proteinExistence type="inferred from homology"/>
<dbReference type="PANTHER" id="PTHR19302">
    <property type="entry name" value="GAMMA TUBULIN COMPLEX PROTEIN"/>
    <property type="match status" value="1"/>
</dbReference>
<comment type="similarity">
    <text evidence="1 5">Belongs to the TUBGCP family.</text>
</comment>
<dbReference type="InterPro" id="IPR042241">
    <property type="entry name" value="GCP_C_sf"/>
</dbReference>
<evidence type="ECO:0000313" key="10">
    <source>
        <dbReference type="EMBL" id="RKP14253.1"/>
    </source>
</evidence>
<accession>A0A4P9Y5M5</accession>
<organism evidence="10 11">
    <name type="scientific">Piptocephalis cylindrospora</name>
    <dbReference type="NCBI Taxonomy" id="1907219"/>
    <lineage>
        <taxon>Eukaryota</taxon>
        <taxon>Fungi</taxon>
        <taxon>Fungi incertae sedis</taxon>
        <taxon>Zoopagomycota</taxon>
        <taxon>Zoopagomycotina</taxon>
        <taxon>Zoopagomycetes</taxon>
        <taxon>Zoopagales</taxon>
        <taxon>Piptocephalidaceae</taxon>
        <taxon>Piptocephalis</taxon>
    </lineage>
</organism>
<dbReference type="GO" id="GO:0043015">
    <property type="term" value="F:gamma-tubulin binding"/>
    <property type="evidence" value="ECO:0007669"/>
    <property type="project" value="InterPro"/>
</dbReference>
<dbReference type="Gene3D" id="1.20.120.1900">
    <property type="entry name" value="Gamma-tubulin complex, C-terminal domain"/>
    <property type="match status" value="1"/>
</dbReference>
<dbReference type="GO" id="GO:0000278">
    <property type="term" value="P:mitotic cell cycle"/>
    <property type="evidence" value="ECO:0007669"/>
    <property type="project" value="TreeGrafter"/>
</dbReference>
<dbReference type="InterPro" id="IPR007259">
    <property type="entry name" value="GCP"/>
</dbReference>
<evidence type="ECO:0000256" key="5">
    <source>
        <dbReference type="RuleBase" id="RU363050"/>
    </source>
</evidence>
<dbReference type="Proteomes" id="UP000267251">
    <property type="component" value="Unassembled WGS sequence"/>
</dbReference>
<dbReference type="EMBL" id="KZ987861">
    <property type="protein sequence ID" value="RKP14253.1"/>
    <property type="molecule type" value="Genomic_DNA"/>
</dbReference>
<comment type="subcellular location">
    <subcellularLocation>
        <location evidence="5">Cytoplasm</location>
        <location evidence="5">Cytoskeleton</location>
        <location evidence="5">Microtubule organizing center</location>
    </subcellularLocation>
</comment>
<dbReference type="Pfam" id="PF04130">
    <property type="entry name" value="GCP_C_terminal"/>
    <property type="match status" value="1"/>
</dbReference>
<dbReference type="GO" id="GO:0007020">
    <property type="term" value="P:microtubule nucleation"/>
    <property type="evidence" value="ECO:0007669"/>
    <property type="project" value="InterPro"/>
</dbReference>